<dbReference type="PRINTS" id="PR00833">
    <property type="entry name" value="POAALLERGEN"/>
</dbReference>
<proteinExistence type="predicted"/>
<dbReference type="EMBL" id="FNFF01000001">
    <property type="protein sequence ID" value="SDJ55103.1"/>
    <property type="molecule type" value="Genomic_DNA"/>
</dbReference>
<feature type="compositionally biased region" description="Low complexity" evidence="1">
    <location>
        <begin position="54"/>
        <end position="107"/>
    </location>
</feature>
<evidence type="ECO:0000256" key="1">
    <source>
        <dbReference type="SAM" id="MobiDB-lite"/>
    </source>
</evidence>
<evidence type="ECO:0000313" key="3">
    <source>
        <dbReference type="Proteomes" id="UP000199155"/>
    </source>
</evidence>
<accession>A0A1G8UMU0</accession>
<sequence>MTHDNGEPGSSTQGKRTGRTGTGRAATKATEATKQTQAAAEAKTAEATEKAKGSARAKGGAAAEAAEAAGRATGAAAESAGRATGAAARKAGQAAEETAGAAGKGASTALKGIESGRKAVTSAVGQAGAVALTAWTVLKNRKLIAAGAALGVTAVSAGSYAVGRRAERGRRGPVARWTGGRL</sequence>
<reference evidence="2 3" key="1">
    <citation type="submission" date="2016-10" db="EMBL/GenBank/DDBJ databases">
        <authorList>
            <person name="de Groot N.N."/>
        </authorList>
    </citation>
    <scope>NUCLEOTIDE SEQUENCE [LARGE SCALE GENOMIC DNA]</scope>
    <source>
        <strain evidence="2 3">CGMCC 4.5727</strain>
    </source>
</reference>
<dbReference type="AlphaFoldDB" id="A0A1G8UMU0"/>
<feature type="compositionally biased region" description="Basic and acidic residues" evidence="1">
    <location>
        <begin position="43"/>
        <end position="52"/>
    </location>
</feature>
<gene>
    <name evidence="2" type="ORF">SAMN05421806_101953</name>
</gene>
<organism evidence="2 3">
    <name type="scientific">Streptomyces indicus</name>
    <dbReference type="NCBI Taxonomy" id="417292"/>
    <lineage>
        <taxon>Bacteria</taxon>
        <taxon>Bacillati</taxon>
        <taxon>Actinomycetota</taxon>
        <taxon>Actinomycetes</taxon>
        <taxon>Kitasatosporales</taxon>
        <taxon>Streptomycetaceae</taxon>
        <taxon>Streptomyces</taxon>
    </lineage>
</organism>
<dbReference type="OrthoDB" id="4337030at2"/>
<name>A0A1G8UMU0_9ACTN</name>
<keyword evidence="3" id="KW-1185">Reference proteome</keyword>
<evidence type="ECO:0000313" key="2">
    <source>
        <dbReference type="EMBL" id="SDJ55103.1"/>
    </source>
</evidence>
<feature type="compositionally biased region" description="Low complexity" evidence="1">
    <location>
        <begin position="22"/>
        <end position="42"/>
    </location>
</feature>
<feature type="region of interest" description="Disordered" evidence="1">
    <location>
        <begin position="1"/>
        <end position="107"/>
    </location>
</feature>
<dbReference type="RefSeq" id="WP_093607340.1">
    <property type="nucleotide sequence ID" value="NZ_FNFF01000001.1"/>
</dbReference>
<dbReference type="Proteomes" id="UP000199155">
    <property type="component" value="Unassembled WGS sequence"/>
</dbReference>
<protein>
    <submittedName>
        <fullName evidence="2">Uncharacterized protein</fullName>
    </submittedName>
</protein>